<reference evidence="12 13" key="1">
    <citation type="submission" date="2019-07" db="EMBL/GenBank/DDBJ databases">
        <title>Genomes of Cafeteria roenbergensis.</title>
        <authorList>
            <person name="Fischer M.G."/>
            <person name="Hackl T."/>
            <person name="Roman M."/>
        </authorList>
    </citation>
    <scope>NUCLEOTIDE SEQUENCE [LARGE SCALE GENOMIC DNA]</scope>
    <source>
        <strain evidence="12 13">Cflag</strain>
    </source>
</reference>
<evidence type="ECO:0000256" key="9">
    <source>
        <dbReference type="ARBA" id="ARBA00022840"/>
    </source>
</evidence>
<comment type="catalytic activity">
    <reaction evidence="1">
        <text>5-(2-hydroxyethyl)-4-methylthiazole + ATP = 4-methyl-5-(2-phosphooxyethyl)-thiazole + ADP + H(+)</text>
        <dbReference type="Rhea" id="RHEA:24212"/>
        <dbReference type="ChEBI" id="CHEBI:15378"/>
        <dbReference type="ChEBI" id="CHEBI:17957"/>
        <dbReference type="ChEBI" id="CHEBI:30616"/>
        <dbReference type="ChEBI" id="CHEBI:58296"/>
        <dbReference type="ChEBI" id="CHEBI:456216"/>
        <dbReference type="EC" id="2.7.1.50"/>
    </reaction>
</comment>
<evidence type="ECO:0000256" key="2">
    <source>
        <dbReference type="ARBA" id="ARBA00001946"/>
    </source>
</evidence>
<dbReference type="Pfam" id="PF02110">
    <property type="entry name" value="HK"/>
    <property type="match status" value="2"/>
</dbReference>
<evidence type="ECO:0000256" key="6">
    <source>
        <dbReference type="ARBA" id="ARBA00022723"/>
    </source>
</evidence>
<comment type="cofactor">
    <cofactor evidence="2">
        <name>Mg(2+)</name>
        <dbReference type="ChEBI" id="CHEBI:18420"/>
    </cofactor>
</comment>
<accession>A0A5A8C188</accession>
<keyword evidence="9" id="KW-0067">ATP-binding</keyword>
<keyword evidence="10" id="KW-0460">Magnesium</keyword>
<keyword evidence="8" id="KW-0418">Kinase</keyword>
<evidence type="ECO:0000256" key="7">
    <source>
        <dbReference type="ARBA" id="ARBA00022741"/>
    </source>
</evidence>
<keyword evidence="7" id="KW-0547">Nucleotide-binding</keyword>
<evidence type="ECO:0000256" key="5">
    <source>
        <dbReference type="ARBA" id="ARBA00022679"/>
    </source>
</evidence>
<evidence type="ECO:0000256" key="11">
    <source>
        <dbReference type="ARBA" id="ARBA00022977"/>
    </source>
</evidence>
<dbReference type="GO" id="GO:0000287">
    <property type="term" value="F:magnesium ion binding"/>
    <property type="evidence" value="ECO:0007669"/>
    <property type="project" value="InterPro"/>
</dbReference>
<evidence type="ECO:0000256" key="8">
    <source>
        <dbReference type="ARBA" id="ARBA00022777"/>
    </source>
</evidence>
<keyword evidence="5" id="KW-0808">Transferase</keyword>
<evidence type="ECO:0000256" key="10">
    <source>
        <dbReference type="ARBA" id="ARBA00022842"/>
    </source>
</evidence>
<dbReference type="GO" id="GO:0009229">
    <property type="term" value="P:thiamine diphosphate biosynthetic process"/>
    <property type="evidence" value="ECO:0007669"/>
    <property type="project" value="UniProtKB-UniPathway"/>
</dbReference>
<dbReference type="AlphaFoldDB" id="A0A5A8C188"/>
<dbReference type="PRINTS" id="PR01099">
    <property type="entry name" value="HYETHTZKNASE"/>
</dbReference>
<dbReference type="InterPro" id="IPR000417">
    <property type="entry name" value="Hyethyz_kinase"/>
</dbReference>
<protein>
    <recommendedName>
        <fullName evidence="4">hydroxyethylthiazole kinase</fullName>
        <ecNumber evidence="4">2.7.1.50</ecNumber>
    </recommendedName>
</protein>
<dbReference type="GO" id="GO:0005524">
    <property type="term" value="F:ATP binding"/>
    <property type="evidence" value="ECO:0007669"/>
    <property type="project" value="UniProtKB-KW"/>
</dbReference>
<name>A0A5A8C188_CAFRO</name>
<dbReference type="GO" id="GO:0004417">
    <property type="term" value="F:hydroxyethylthiazole kinase activity"/>
    <property type="evidence" value="ECO:0007669"/>
    <property type="project" value="UniProtKB-EC"/>
</dbReference>
<organism evidence="12 13">
    <name type="scientific">Cafeteria roenbergensis</name>
    <name type="common">Marine flagellate</name>
    <dbReference type="NCBI Taxonomy" id="33653"/>
    <lineage>
        <taxon>Eukaryota</taxon>
        <taxon>Sar</taxon>
        <taxon>Stramenopiles</taxon>
        <taxon>Bigyra</taxon>
        <taxon>Opalozoa</taxon>
        <taxon>Bicosoecida</taxon>
        <taxon>Cafeteriaceae</taxon>
        <taxon>Cafeteria</taxon>
    </lineage>
</organism>
<dbReference type="EC" id="2.7.1.50" evidence="4"/>
<sequence>MAETADAPERASAFVKGAVELVRATGPLVHCVTNLVSMDLAANAVLAAHASPAMVHAPEEASGFARIAGCVVVNVGTIDALWAEGMTAAVRAAAGSGVPVVLDPVGVGPVDVVVAPAGSDRMLVGVCGNGQELLTRVTAAGCALSAVCGAFLAAARPAAAAGAAMSALAALAFYGGAADAAAEAIKGRGGTPGPGSMRSELLDQLYSASPQEVQDRSLVQFATIE</sequence>
<dbReference type="Gene3D" id="3.40.1190.20">
    <property type="match status" value="2"/>
</dbReference>
<evidence type="ECO:0000256" key="1">
    <source>
        <dbReference type="ARBA" id="ARBA00001771"/>
    </source>
</evidence>
<comment type="caution">
    <text evidence="12">The sequence shown here is derived from an EMBL/GenBank/DDBJ whole genome shotgun (WGS) entry which is preliminary data.</text>
</comment>
<keyword evidence="11" id="KW-0784">Thiamine biosynthesis</keyword>
<dbReference type="UniPathway" id="UPA00060">
    <property type="reaction ID" value="UER00139"/>
</dbReference>
<evidence type="ECO:0000256" key="3">
    <source>
        <dbReference type="ARBA" id="ARBA00004868"/>
    </source>
</evidence>
<gene>
    <name evidence="12" type="ORF">FNF31_07742</name>
</gene>
<keyword evidence="6" id="KW-0479">Metal-binding</keyword>
<evidence type="ECO:0000313" key="13">
    <source>
        <dbReference type="Proteomes" id="UP000325113"/>
    </source>
</evidence>
<comment type="pathway">
    <text evidence="3">Cofactor biosynthesis; thiamine diphosphate biosynthesis; 4-methyl-5-(2-phosphoethyl)-thiazole from 5-(2-hydroxyethyl)-4-methylthiazole: step 1/1.</text>
</comment>
<dbReference type="Proteomes" id="UP000325113">
    <property type="component" value="Unassembled WGS sequence"/>
</dbReference>
<evidence type="ECO:0000256" key="4">
    <source>
        <dbReference type="ARBA" id="ARBA00012129"/>
    </source>
</evidence>
<dbReference type="SUPFAM" id="SSF53613">
    <property type="entry name" value="Ribokinase-like"/>
    <property type="match status" value="1"/>
</dbReference>
<proteinExistence type="predicted"/>
<dbReference type="EMBL" id="VLTM01000181">
    <property type="protein sequence ID" value="KAA0146648.1"/>
    <property type="molecule type" value="Genomic_DNA"/>
</dbReference>
<dbReference type="InterPro" id="IPR029056">
    <property type="entry name" value="Ribokinase-like"/>
</dbReference>
<evidence type="ECO:0000313" key="12">
    <source>
        <dbReference type="EMBL" id="KAA0146648.1"/>
    </source>
</evidence>
<dbReference type="GO" id="GO:0009228">
    <property type="term" value="P:thiamine biosynthetic process"/>
    <property type="evidence" value="ECO:0007669"/>
    <property type="project" value="UniProtKB-KW"/>
</dbReference>